<name>W3V4H1_9GAMM</name>
<accession>W3V4H1</accession>
<dbReference type="EMBL" id="AYSJ01000013">
    <property type="protein sequence ID" value="ETS30678.1"/>
    <property type="molecule type" value="Genomic_DNA"/>
</dbReference>
<keyword evidence="2" id="KW-1185">Reference proteome</keyword>
<evidence type="ECO:0000313" key="2">
    <source>
        <dbReference type="Proteomes" id="UP000018957"/>
    </source>
</evidence>
<dbReference type="OrthoDB" id="8263000at2"/>
<proteinExistence type="predicted"/>
<dbReference type="PATRIC" id="fig|1004151.3.peg.2711"/>
<evidence type="ECO:0000313" key="1">
    <source>
        <dbReference type="EMBL" id="ETS30678.1"/>
    </source>
</evidence>
<comment type="caution">
    <text evidence="1">The sequence shown here is derived from an EMBL/GenBank/DDBJ whole genome shotgun (WGS) entry which is preliminary data.</text>
</comment>
<protein>
    <submittedName>
        <fullName evidence="1">Uncharacterized protein</fullName>
    </submittedName>
</protein>
<organism evidence="1 2">
    <name type="scientific">Photorhabdus khanii NC19</name>
    <dbReference type="NCBI Taxonomy" id="1004151"/>
    <lineage>
        <taxon>Bacteria</taxon>
        <taxon>Pseudomonadati</taxon>
        <taxon>Pseudomonadota</taxon>
        <taxon>Gammaproteobacteria</taxon>
        <taxon>Enterobacterales</taxon>
        <taxon>Morganellaceae</taxon>
        <taxon>Photorhabdus</taxon>
    </lineage>
</organism>
<sequence>MNNQDNLFLVVKNDITFDTLLAQAKAVIEQQSGQCWNDTGENDPGITLLEACCYGASDLAYRHSLPLRDLLTLEENKQKSGDGIFPQEFGPQQMLTCGPVTAEDYRRALLDLRSNDTVNGYFFFIDALLIHEPSDQRYKYWYNKKERKYSFTQNRYSNNQQLTLRGNYWLYLIPSRETENDKTQAQKNLEDFLKDNRNLGESVSKIIWLEPIDLKLQIDIQLDDDAKDIADIFAKVYMTTEQMVLERPLRYTTQDMIEKGYNNEQIFEGPYLRHGWIPKLPQTKDYTHPTVLNLSPLVNQLLAIKGVKNVTQFTLGEHDEKISKLSNDNWSWEIKLGYYPRLWGEDPLESIILPNSPLTITTKGGVKAVVTKQQVEEKIIADPLIDTKPELLNWGKHRKVLDYYPVSNKLPACYELQANPHQQVQLHQFMLPFEQMLANGCAELALLPKLLAFKQREDIVHGAQLPFKTNTVSQKIYQNIESNLKEKIDSDSQIDNKGDNQNYKKELKILDYLLRYFGVQRATIPIKPNLKDTDYKDFLSTQREYLAQQPDLAYQRNNIRIDKVSALQKRIAARLGLGGECFSEKPKLDKLPFYLIEHRQLLPVKPDEKFNENQTPTNLEIQDDQVKITQSDTENQIKQGQVINLTFNESDEYGDLTEFTLLNQMITEVAGNTFTLNINNSSDLKDNKDKIKAAFDQDKLNWCNSPVWMEDMDYQLDYASEPPSHNTENERWITISDQSHFPSMIEKNDEITLTIKFDYKLSTHIEKLDRSKRQILLRRKPDSKNNFPPKEISSLYFWYIDRLDGENELVYSDETSSHSEKDECWITVNDEIYFQNILNNIKDNKEVTLKIKSDDKLNTYIEEFNHENKQILLKRKKSSKNHFPLKETASLYFLKGNYSQEKNELIYASEPPSKNSEKDEYWITISNEVHFKRIFESSILTITFDYKLIIGIKEFNKDKSKILIEKKPGSKYNFPKNEEASMYLWHIDEYDRGIELVYADESFENSKKDECWITISDKDSFKIIYDDRIKEITLKFKPDYKLKAYIKKLDYDNKRMLLRRKPDSKSNFPQKEIVSLYSWSIFDPREENKLVYASDTTSDSEEDECWITIDDEEYLGEISRYYKEKREVILDIRSDYTLSTQIEKFDPIKRHILLKKESDSTNNFPKKEVASLYRWHLSGKRYAQADHFSFVVSVVLNRELIGSGPVDLYKLESWVKSGILAELPAHISLVIHWLSPEDFKKFATTYKLWQNNGAPLGDQAYKILETLTLGKQPSASADTSTLFAPPPAE</sequence>
<gene>
    <name evidence="1" type="ORF">PTE_02624</name>
</gene>
<dbReference type="RefSeq" id="WP_051477392.1">
    <property type="nucleotide sequence ID" value="NZ_AYSJ01000013.1"/>
</dbReference>
<dbReference type="Proteomes" id="UP000018957">
    <property type="component" value="Unassembled WGS sequence"/>
</dbReference>
<reference evidence="1 2" key="1">
    <citation type="submission" date="2013-11" db="EMBL/GenBank/DDBJ databases">
        <title>Elucidation of the Photorhabdus temperata genome and generation of transposon mutant library to identify motility mutants.</title>
        <authorList>
            <person name="Hurst S.G.IV."/>
            <person name="Micheals B."/>
            <person name="Abebe-Akele F."/>
            <person name="Rowedder H."/>
            <person name="Bullock H."/>
            <person name="Jackobeck R."/>
            <person name="Janicki E."/>
            <person name="Tisa L.S."/>
        </authorList>
    </citation>
    <scope>NUCLEOTIDE SEQUENCE [LARGE SCALE GENOMIC DNA]</scope>
    <source>
        <strain evidence="1 2">NC19</strain>
    </source>
</reference>